<reference evidence="2 3" key="1">
    <citation type="submission" date="2020-11" db="EMBL/GenBank/DDBJ databases">
        <title>Fusibacter basophilias sp. nov.</title>
        <authorList>
            <person name="Qiu D."/>
        </authorList>
    </citation>
    <scope>NUCLEOTIDE SEQUENCE [LARGE SCALE GENOMIC DNA]</scope>
    <source>
        <strain evidence="2 3">Q10-2</strain>
    </source>
</reference>
<dbReference type="PANTHER" id="PTHR35146:SF1">
    <property type="entry name" value="UPF0178 PROTEIN YAII"/>
    <property type="match status" value="1"/>
</dbReference>
<sequence length="143" mass="16019">MSIWVDADGCPVVKLAINIAQKKGYPVRVVKNHAVVLTDDYAEIITVDISRDAADFYIVNHMGIGDIVITQDYGLAAMALSKQGKVINQNGRLITKDNIDFILDQRHLSRLAREQKGKSTKFKKRSKLNDEAFITAFENLLDI</sequence>
<organism evidence="2 3">
    <name type="scientific">Fusibacter ferrireducens</name>
    <dbReference type="NCBI Taxonomy" id="2785058"/>
    <lineage>
        <taxon>Bacteria</taxon>
        <taxon>Bacillati</taxon>
        <taxon>Bacillota</taxon>
        <taxon>Clostridia</taxon>
        <taxon>Eubacteriales</taxon>
        <taxon>Eubacteriales Family XII. Incertae Sedis</taxon>
        <taxon>Fusibacter</taxon>
    </lineage>
</organism>
<keyword evidence="3" id="KW-1185">Reference proteome</keyword>
<dbReference type="Pfam" id="PF02639">
    <property type="entry name" value="DUF188"/>
    <property type="match status" value="1"/>
</dbReference>
<dbReference type="EMBL" id="JADKNH010000012">
    <property type="protein sequence ID" value="MBF4694974.1"/>
    <property type="molecule type" value="Genomic_DNA"/>
</dbReference>
<gene>
    <name evidence="2" type="ORF">ISU02_17890</name>
</gene>
<protein>
    <submittedName>
        <fullName evidence="2">DUF188 domain-containing protein</fullName>
    </submittedName>
</protein>
<dbReference type="PANTHER" id="PTHR35146">
    <property type="entry name" value="UPF0178 PROTEIN YAII"/>
    <property type="match status" value="1"/>
</dbReference>
<evidence type="ECO:0000313" key="2">
    <source>
        <dbReference type="EMBL" id="MBF4694974.1"/>
    </source>
</evidence>
<evidence type="ECO:0000313" key="3">
    <source>
        <dbReference type="Proteomes" id="UP000614200"/>
    </source>
</evidence>
<dbReference type="Proteomes" id="UP000614200">
    <property type="component" value="Unassembled WGS sequence"/>
</dbReference>
<accession>A0ABR9ZWX6</accession>
<proteinExistence type="inferred from homology"/>
<dbReference type="InterPro" id="IPR003791">
    <property type="entry name" value="UPF0178"/>
</dbReference>
<name>A0ABR9ZWX6_9FIRM</name>
<comment type="caution">
    <text evidence="2">The sequence shown here is derived from an EMBL/GenBank/DDBJ whole genome shotgun (WGS) entry which is preliminary data.</text>
</comment>
<evidence type="ECO:0000256" key="1">
    <source>
        <dbReference type="ARBA" id="ARBA00008522"/>
    </source>
</evidence>
<comment type="similarity">
    <text evidence="1">Belongs to the UPF0178 family.</text>
</comment>